<organism evidence="2 3">
    <name type="scientific">Galerina marginata (strain CBS 339.88)</name>
    <dbReference type="NCBI Taxonomy" id="685588"/>
    <lineage>
        <taxon>Eukaryota</taxon>
        <taxon>Fungi</taxon>
        <taxon>Dikarya</taxon>
        <taxon>Basidiomycota</taxon>
        <taxon>Agaricomycotina</taxon>
        <taxon>Agaricomycetes</taxon>
        <taxon>Agaricomycetidae</taxon>
        <taxon>Agaricales</taxon>
        <taxon>Agaricineae</taxon>
        <taxon>Strophariaceae</taxon>
        <taxon>Galerina</taxon>
    </lineage>
</organism>
<evidence type="ECO:0000313" key="3">
    <source>
        <dbReference type="Proteomes" id="UP000027222"/>
    </source>
</evidence>
<dbReference type="HOGENOM" id="CLU_871707_0_0_1"/>
<evidence type="ECO:0000313" key="2">
    <source>
        <dbReference type="EMBL" id="KDR78082.1"/>
    </source>
</evidence>
<accession>A0A067T6W3</accession>
<dbReference type="EMBL" id="KL142375">
    <property type="protein sequence ID" value="KDR78082.1"/>
    <property type="molecule type" value="Genomic_DNA"/>
</dbReference>
<evidence type="ECO:0000256" key="1">
    <source>
        <dbReference type="SAM" id="MobiDB-lite"/>
    </source>
</evidence>
<keyword evidence="3" id="KW-1185">Reference proteome</keyword>
<protein>
    <submittedName>
        <fullName evidence="2">Uncharacterized protein</fullName>
    </submittedName>
</protein>
<name>A0A067T6W3_GALM3</name>
<dbReference type="AlphaFoldDB" id="A0A067T6W3"/>
<feature type="region of interest" description="Disordered" evidence="1">
    <location>
        <begin position="322"/>
        <end position="355"/>
    </location>
</feature>
<reference evidence="3" key="1">
    <citation type="journal article" date="2014" name="Proc. Natl. Acad. Sci. U.S.A.">
        <title>Extensive sampling of basidiomycete genomes demonstrates inadequacy of the white-rot/brown-rot paradigm for wood decay fungi.</title>
        <authorList>
            <person name="Riley R."/>
            <person name="Salamov A.A."/>
            <person name="Brown D.W."/>
            <person name="Nagy L.G."/>
            <person name="Floudas D."/>
            <person name="Held B.W."/>
            <person name="Levasseur A."/>
            <person name="Lombard V."/>
            <person name="Morin E."/>
            <person name="Otillar R."/>
            <person name="Lindquist E.A."/>
            <person name="Sun H."/>
            <person name="LaButti K.M."/>
            <person name="Schmutz J."/>
            <person name="Jabbour D."/>
            <person name="Luo H."/>
            <person name="Baker S.E."/>
            <person name="Pisabarro A.G."/>
            <person name="Walton J.D."/>
            <person name="Blanchette R.A."/>
            <person name="Henrissat B."/>
            <person name="Martin F."/>
            <person name="Cullen D."/>
            <person name="Hibbett D.S."/>
            <person name="Grigoriev I.V."/>
        </authorList>
    </citation>
    <scope>NUCLEOTIDE SEQUENCE [LARGE SCALE GENOMIC DNA]</scope>
    <source>
        <strain evidence="3">CBS 339.88</strain>
    </source>
</reference>
<gene>
    <name evidence="2" type="ORF">GALMADRAFT_1300736</name>
</gene>
<sequence>MAYASWSSNVWRQYANLLEVDLKAGIFVSRTLLLFHSSCCRTDSHLPNKIPCQMATTDAQQTSHLGTAVVLAPKNVLGIVNPLGLERPLCSLAENVQRVMGAFYDVHKALLVSTKVQKAEIERFRQTKGVFRTECESLRQVLQGAYRHAVDFATSCQRAPNDRFISAKRCQTSGKGVLRDLQAITKAYDRNLEEFRPQQSILTGYLMVKKRNGSRPSSVASHDAVPHPETTVIALFAALEDIESSLRDLLAFWDNHATFLTLVVNRQSNFPSPGDETKATVELWVRYQAAILQTSSSISQSADAMSVDPSITPLNRNAMTTRRHTHPSYQAAKHPEPTPAPSNGQIPKTDHIKSDHSSFSRMLDRFLSFFGLHK</sequence>
<dbReference type="Proteomes" id="UP000027222">
    <property type="component" value="Unassembled WGS sequence"/>
</dbReference>
<proteinExistence type="predicted"/>
<dbReference type="OrthoDB" id="3024029at2759"/>